<dbReference type="InterPro" id="IPR030678">
    <property type="entry name" value="Peptide/Ni-bd"/>
</dbReference>
<keyword evidence="3" id="KW-0813">Transport</keyword>
<name>A0A508XC26_9HYPH</name>
<dbReference type="Pfam" id="PF00496">
    <property type="entry name" value="SBP_bac_5"/>
    <property type="match status" value="1"/>
</dbReference>
<dbReference type="CDD" id="cd08515">
    <property type="entry name" value="PBP2_NikA_DppA_OppA_like_10"/>
    <property type="match status" value="1"/>
</dbReference>
<comment type="subcellular location">
    <subcellularLocation>
        <location evidence="1">Periplasm</location>
    </subcellularLocation>
</comment>
<sequence>MSRMVSAAVSLSLLAASVAAATPAFAGKADDTLVATFAAQLPSLDRFYAPGREGFLLGLLIYDTLIYRDTQTFELKSLLATDWKWIDEKTLELHLRKGVTFHNGDPFTAKDVAYTFNFAADPKNKVFDRITSAWIERVEVIDDYTVRLHASKVTPLALQYIVQVPMMPADHREKIGLQAFSEQPVGTGPYKVAGKKGSDIVFERFDSYFDGGPKTKPEIKTLVYRTVPDVNTQVAELARGGVDWAWYIPADQAERLAAIPTVTVVNAPTFRIGFLTMDAAGLATPDGPLTDTRVRQAINHAIDRQAIAKTLIGGSAEPIRSACNPIQFGCEQDVKDYAYEPQRAKQLLAEAGFADGFDIDIYGFRSRPVAEAIVGYLGAVGIRANLVWQQYSAVVQQRRDRKAALVIDDFGSSGIADAGAPTKFYFNGAPDDQSRDAEVDAWLEEAGSTNDADSRKQAFSAAFKRIADQAYWTPLFTMPINYVMSAELEGPVPKDENVEFWKYHWK</sequence>
<dbReference type="PANTHER" id="PTHR30290:SF9">
    <property type="entry name" value="OLIGOPEPTIDE-BINDING PROTEIN APPA"/>
    <property type="match status" value="1"/>
</dbReference>
<dbReference type="GeneID" id="61614517"/>
<feature type="chain" id="PRO_5021508951" description="Solute-binding protein family 5 domain-containing protein" evidence="5">
    <location>
        <begin position="27"/>
        <end position="506"/>
    </location>
</feature>
<dbReference type="InterPro" id="IPR039424">
    <property type="entry name" value="SBP_5"/>
</dbReference>
<proteinExistence type="inferred from homology"/>
<dbReference type="SUPFAM" id="SSF53850">
    <property type="entry name" value="Periplasmic binding protein-like II"/>
    <property type="match status" value="1"/>
</dbReference>
<reference evidence="7" key="1">
    <citation type="submission" date="2019-06" db="EMBL/GenBank/DDBJ databases">
        <authorList>
            <person name="Le Quere A."/>
            <person name="Colella S."/>
        </authorList>
    </citation>
    <scope>NUCLEOTIDE SEQUENCE</scope>
    <source>
        <strain evidence="7">EmedicaeMD41</strain>
    </source>
</reference>
<feature type="signal peptide" evidence="5">
    <location>
        <begin position="1"/>
        <end position="26"/>
    </location>
</feature>
<evidence type="ECO:0000313" key="7">
    <source>
        <dbReference type="EMBL" id="VTZ65869.1"/>
    </source>
</evidence>
<accession>A0A508XC26</accession>
<evidence type="ECO:0000256" key="1">
    <source>
        <dbReference type="ARBA" id="ARBA00004418"/>
    </source>
</evidence>
<dbReference type="GO" id="GO:1904680">
    <property type="term" value="F:peptide transmembrane transporter activity"/>
    <property type="evidence" value="ECO:0007669"/>
    <property type="project" value="TreeGrafter"/>
</dbReference>
<dbReference type="GO" id="GO:0030288">
    <property type="term" value="C:outer membrane-bounded periplasmic space"/>
    <property type="evidence" value="ECO:0007669"/>
    <property type="project" value="UniProtKB-ARBA"/>
</dbReference>
<dbReference type="GO" id="GO:0043190">
    <property type="term" value="C:ATP-binding cassette (ABC) transporter complex"/>
    <property type="evidence" value="ECO:0007669"/>
    <property type="project" value="InterPro"/>
</dbReference>
<comment type="similarity">
    <text evidence="2">Belongs to the bacterial solute-binding protein 5 family.</text>
</comment>
<feature type="domain" description="Solute-binding protein family 5" evidence="6">
    <location>
        <begin position="75"/>
        <end position="421"/>
    </location>
</feature>
<dbReference type="PIRSF" id="PIRSF002741">
    <property type="entry name" value="MppA"/>
    <property type="match status" value="1"/>
</dbReference>
<evidence type="ECO:0000259" key="6">
    <source>
        <dbReference type="Pfam" id="PF00496"/>
    </source>
</evidence>
<evidence type="ECO:0000256" key="3">
    <source>
        <dbReference type="ARBA" id="ARBA00022448"/>
    </source>
</evidence>
<dbReference type="RefSeq" id="WP_014989624.1">
    <property type="nucleotide sequence ID" value="NZ_CABFNB010000163.1"/>
</dbReference>
<organism evidence="7">
    <name type="scientific">Sinorhizobium medicae</name>
    <dbReference type="NCBI Taxonomy" id="110321"/>
    <lineage>
        <taxon>Bacteria</taxon>
        <taxon>Pseudomonadati</taxon>
        <taxon>Pseudomonadota</taxon>
        <taxon>Alphaproteobacteria</taxon>
        <taxon>Hyphomicrobiales</taxon>
        <taxon>Rhizobiaceae</taxon>
        <taxon>Sinorhizobium/Ensifer group</taxon>
        <taxon>Sinorhizobium</taxon>
    </lineage>
</organism>
<protein>
    <recommendedName>
        <fullName evidence="6">Solute-binding protein family 5 domain-containing protein</fullName>
    </recommendedName>
</protein>
<dbReference type="Gene3D" id="3.90.76.10">
    <property type="entry name" value="Dipeptide-binding Protein, Domain 1"/>
    <property type="match status" value="1"/>
</dbReference>
<gene>
    <name evidence="7" type="ORF">EMEDMD4_910086</name>
</gene>
<dbReference type="Gene3D" id="3.40.190.10">
    <property type="entry name" value="Periplasmic binding protein-like II"/>
    <property type="match status" value="1"/>
</dbReference>
<dbReference type="GO" id="GO:0015833">
    <property type="term" value="P:peptide transport"/>
    <property type="evidence" value="ECO:0007669"/>
    <property type="project" value="TreeGrafter"/>
</dbReference>
<dbReference type="AlphaFoldDB" id="A0A508XC26"/>
<dbReference type="EMBL" id="CABFNB010000163">
    <property type="protein sequence ID" value="VTZ65869.1"/>
    <property type="molecule type" value="Genomic_DNA"/>
</dbReference>
<dbReference type="Gene3D" id="3.10.105.10">
    <property type="entry name" value="Dipeptide-binding Protein, Domain 3"/>
    <property type="match status" value="1"/>
</dbReference>
<dbReference type="PANTHER" id="PTHR30290">
    <property type="entry name" value="PERIPLASMIC BINDING COMPONENT OF ABC TRANSPORTER"/>
    <property type="match status" value="1"/>
</dbReference>
<evidence type="ECO:0000256" key="5">
    <source>
        <dbReference type="SAM" id="SignalP"/>
    </source>
</evidence>
<evidence type="ECO:0000256" key="4">
    <source>
        <dbReference type="ARBA" id="ARBA00022729"/>
    </source>
</evidence>
<keyword evidence="4 5" id="KW-0732">Signal</keyword>
<evidence type="ECO:0000256" key="2">
    <source>
        <dbReference type="ARBA" id="ARBA00005695"/>
    </source>
</evidence>
<dbReference type="InterPro" id="IPR000914">
    <property type="entry name" value="SBP_5_dom"/>
</dbReference>
<dbReference type="Proteomes" id="UP000507954">
    <property type="component" value="Unassembled WGS sequence"/>
</dbReference>